<keyword evidence="2" id="KW-1185">Reference proteome</keyword>
<name>A0ABS4IM85_9BACI</name>
<accession>A0ABS4IM85</accession>
<comment type="caution">
    <text evidence="1">The sequence shown here is derived from an EMBL/GenBank/DDBJ whole genome shotgun (WGS) entry which is preliminary data.</text>
</comment>
<evidence type="ECO:0000313" key="2">
    <source>
        <dbReference type="Proteomes" id="UP001519345"/>
    </source>
</evidence>
<dbReference type="RefSeq" id="WP_209464564.1">
    <property type="nucleotide sequence ID" value="NZ_CP110224.1"/>
</dbReference>
<evidence type="ECO:0008006" key="3">
    <source>
        <dbReference type="Google" id="ProtNLM"/>
    </source>
</evidence>
<dbReference type="Proteomes" id="UP001519345">
    <property type="component" value="Unassembled WGS sequence"/>
</dbReference>
<proteinExistence type="predicted"/>
<dbReference type="InterPro" id="IPR018691">
    <property type="entry name" value="DUF2188"/>
</dbReference>
<protein>
    <recommendedName>
        <fullName evidence="3">DUF2188 domain-containing protein</fullName>
    </recommendedName>
</protein>
<sequence length="65" mass="7332">MKTYSVAPNADVSGWFVKLEDVAPEEEYLSKDAAISAAEEMAKKKSPSKVQILDKDHMIIEEKQY</sequence>
<gene>
    <name evidence="1" type="ORF">J2Z83_003682</name>
</gene>
<evidence type="ECO:0000313" key="1">
    <source>
        <dbReference type="EMBL" id="MBP1971531.1"/>
    </source>
</evidence>
<dbReference type="Pfam" id="PF09954">
    <property type="entry name" value="DUF2188"/>
    <property type="match status" value="1"/>
</dbReference>
<dbReference type="EMBL" id="JAGGKX010000028">
    <property type="protein sequence ID" value="MBP1971531.1"/>
    <property type="molecule type" value="Genomic_DNA"/>
</dbReference>
<reference evidence="1 2" key="1">
    <citation type="submission" date="2021-03" db="EMBL/GenBank/DDBJ databases">
        <title>Genomic Encyclopedia of Type Strains, Phase IV (KMG-IV): sequencing the most valuable type-strain genomes for metagenomic binning, comparative biology and taxonomic classification.</title>
        <authorList>
            <person name="Goeker M."/>
        </authorList>
    </citation>
    <scope>NUCLEOTIDE SEQUENCE [LARGE SCALE GENOMIC DNA]</scope>
    <source>
        <strain evidence="1 2">DSM 25609</strain>
    </source>
</reference>
<organism evidence="1 2">
    <name type="scientific">Virgibacillus natechei</name>
    <dbReference type="NCBI Taxonomy" id="1216297"/>
    <lineage>
        <taxon>Bacteria</taxon>
        <taxon>Bacillati</taxon>
        <taxon>Bacillota</taxon>
        <taxon>Bacilli</taxon>
        <taxon>Bacillales</taxon>
        <taxon>Bacillaceae</taxon>
        <taxon>Virgibacillus</taxon>
    </lineage>
</organism>